<dbReference type="AlphaFoldDB" id="Q8NMF2"/>
<reference evidence="2" key="1">
    <citation type="journal article" date="2003" name="Appl. Microbiol. Biotechnol.">
        <title>The Corynebacterium glutamicum genome: features and impacts on biotechnological processes.</title>
        <authorList>
            <person name="Ikeda M."/>
            <person name="Nakagawa S."/>
        </authorList>
    </citation>
    <scope>NUCLEOTIDE SEQUENCE [LARGE SCALE GENOMIC DNA]</scope>
    <source>
        <strain evidence="2">ATCC 13032 / DSM 20300 / BCRC 11384 / JCM 1318 / LMG 3730 / NCIMB 10025</strain>
    </source>
</reference>
<name>Q8NMF2_CORGL</name>
<protein>
    <recommendedName>
        <fullName evidence="3">Lipocalin-like domain-containing protein</fullName>
    </recommendedName>
</protein>
<keyword evidence="2" id="KW-1185">Reference proteome</keyword>
<proteinExistence type="predicted"/>
<dbReference type="HOGENOM" id="CLU_122301_0_0_11"/>
<dbReference type="PROSITE" id="PS51257">
    <property type="entry name" value="PROKAR_LIPOPROTEIN"/>
    <property type="match status" value="1"/>
</dbReference>
<evidence type="ECO:0000313" key="2">
    <source>
        <dbReference type="Proteomes" id="UP000000582"/>
    </source>
</evidence>
<dbReference type="BioCyc" id="CORYNE:G18NG-12242-MONOMER"/>
<dbReference type="PATRIC" id="fig|196627.13.peg.2561"/>
<dbReference type="eggNOG" id="COG3187">
    <property type="taxonomic scope" value="Bacteria"/>
</dbReference>
<dbReference type="Proteomes" id="UP000000582">
    <property type="component" value="Chromosome"/>
</dbReference>
<dbReference type="STRING" id="196627.cg2908"/>
<accession>Q8NMF2</accession>
<sequence length="171" mass="18498">MFGTVGRKLMNRARIATIGVLPLALLLASCGSDTVEMTDSTWLVTNIYTDPDESNSISNLVISQPSLDFGNSSLSGFTGCVPFTGRAEFFQNGEQSSVLDADYVTLSSLDFDKLPDDCQGQELKVHNELVDLLPGSFEISRTSGSEILLTSDVDELDRPAIRLVSWIAPTS</sequence>
<organism evidence="1 2">
    <name type="scientific">Corynebacterium glutamicum (strain ATCC 13032 / DSM 20300 / JCM 1318 / BCRC 11384 / CCUG 27702 / LMG 3730 / NBRC 12168 / NCIMB 10025 / NRRL B-2784 / 534)</name>
    <dbReference type="NCBI Taxonomy" id="196627"/>
    <lineage>
        <taxon>Bacteria</taxon>
        <taxon>Bacillati</taxon>
        <taxon>Actinomycetota</taxon>
        <taxon>Actinomycetes</taxon>
        <taxon>Mycobacteriales</taxon>
        <taxon>Corynebacteriaceae</taxon>
        <taxon>Corynebacterium</taxon>
    </lineage>
</organism>
<gene>
    <name evidence="1" type="ordered locus">Cgl2625</name>
</gene>
<evidence type="ECO:0000313" key="1">
    <source>
        <dbReference type="EMBL" id="BAC00019.1"/>
    </source>
</evidence>
<evidence type="ECO:0008006" key="3">
    <source>
        <dbReference type="Google" id="ProtNLM"/>
    </source>
</evidence>
<dbReference type="OrthoDB" id="4412202at2"/>
<dbReference type="EMBL" id="BA000036">
    <property type="protein sequence ID" value="BAC00019.1"/>
    <property type="molecule type" value="Genomic_DNA"/>
</dbReference>
<dbReference type="KEGG" id="cgl:Cgl2625"/>